<dbReference type="InterPro" id="IPR052948">
    <property type="entry name" value="Low_temp-induced_all0457"/>
</dbReference>
<sequence>MRTVTALFEDYDHAASAVRALEAANFKSDEISLVIATLDDNVPEEPTPVDDEIADDAQAGVGIGAVVGGAGGFLAGLGALAIPGIGPVIAGGWLVATAIGAVTGAAVGGATGGIVGALTQSGVHESDAHVLAEGIRRGGTVVSVRTNDQGADSAEAIFKKAGRVNLDEKRHQFETSGWERFDPDAPAFVQDPLLGGRDLRNFPRRH</sequence>
<evidence type="ECO:0008006" key="3">
    <source>
        <dbReference type="Google" id="ProtNLM"/>
    </source>
</evidence>
<reference evidence="1 2" key="1">
    <citation type="submission" date="2023-02" db="EMBL/GenBank/DDBJ databases">
        <title>Devosia algicola sp. nov., isolated from the phycosphere of marine algae.</title>
        <authorList>
            <person name="Kim J.M."/>
            <person name="Lee J.K."/>
            <person name="Choi B.J."/>
            <person name="Bayburt H."/>
            <person name="Jeon C.O."/>
        </authorList>
    </citation>
    <scope>NUCLEOTIDE SEQUENCE [LARGE SCALE GENOMIC DNA]</scope>
    <source>
        <strain evidence="1 2">G20-9</strain>
    </source>
</reference>
<organism evidence="1 2">
    <name type="scientific">Devosia algicola</name>
    <dbReference type="NCBI Taxonomy" id="3026418"/>
    <lineage>
        <taxon>Bacteria</taxon>
        <taxon>Pseudomonadati</taxon>
        <taxon>Pseudomonadota</taxon>
        <taxon>Alphaproteobacteria</taxon>
        <taxon>Hyphomicrobiales</taxon>
        <taxon>Devosiaceae</taxon>
        <taxon>Devosia</taxon>
    </lineage>
</organism>
<keyword evidence="2" id="KW-1185">Reference proteome</keyword>
<proteinExistence type="predicted"/>
<accession>A0ABY7YJG6</accession>
<protein>
    <recommendedName>
        <fullName evidence="3">DUF1269 domain-containing protein</fullName>
    </recommendedName>
</protein>
<evidence type="ECO:0000313" key="2">
    <source>
        <dbReference type="Proteomes" id="UP001220530"/>
    </source>
</evidence>
<dbReference type="Proteomes" id="UP001220530">
    <property type="component" value="Chromosome"/>
</dbReference>
<dbReference type="PANTHER" id="PTHR36109:SF2">
    <property type="entry name" value="MEMBRANE PROTEIN"/>
    <property type="match status" value="1"/>
</dbReference>
<dbReference type="EMBL" id="CP118246">
    <property type="protein sequence ID" value="WDR01430.1"/>
    <property type="molecule type" value="Genomic_DNA"/>
</dbReference>
<name>A0ABY7YJG6_9HYPH</name>
<dbReference type="RefSeq" id="WP_282217841.1">
    <property type="nucleotide sequence ID" value="NZ_CP118246.1"/>
</dbReference>
<gene>
    <name evidence="1" type="ORF">PSQ19_11470</name>
</gene>
<evidence type="ECO:0000313" key="1">
    <source>
        <dbReference type="EMBL" id="WDR01430.1"/>
    </source>
</evidence>
<dbReference type="PANTHER" id="PTHR36109">
    <property type="entry name" value="MEMBRANE PROTEIN-RELATED"/>
    <property type="match status" value="1"/>
</dbReference>